<dbReference type="GO" id="GO:0031388">
    <property type="term" value="P:organic acid phosphorylation"/>
    <property type="evidence" value="ECO:0007669"/>
    <property type="project" value="InterPro"/>
</dbReference>
<keyword evidence="1" id="KW-0418">Kinase</keyword>
<dbReference type="InterPro" id="IPR018193">
    <property type="entry name" value="Glyc_kinase_flavodox-like_fold"/>
</dbReference>
<dbReference type="SUPFAM" id="SSF110738">
    <property type="entry name" value="Glycerate kinase I"/>
    <property type="match status" value="1"/>
</dbReference>
<dbReference type="Proteomes" id="UP000199012">
    <property type="component" value="Unassembled WGS sequence"/>
</dbReference>
<dbReference type="STRING" id="988821.SAMN05421867_10280"/>
<evidence type="ECO:0000313" key="2">
    <source>
        <dbReference type="Proteomes" id="UP000199012"/>
    </source>
</evidence>
<dbReference type="InterPro" id="IPR004381">
    <property type="entry name" value="Glycerate_kinase"/>
</dbReference>
<keyword evidence="1" id="KW-0808">Transferase</keyword>
<dbReference type="EMBL" id="FOKA01000002">
    <property type="protein sequence ID" value="SFA81927.1"/>
    <property type="molecule type" value="Genomic_DNA"/>
</dbReference>
<protein>
    <submittedName>
        <fullName evidence="1">Glycerate kinase</fullName>
    </submittedName>
</protein>
<organism evidence="1 2">
    <name type="scientific">Cellulomonas marina</name>
    <dbReference type="NCBI Taxonomy" id="988821"/>
    <lineage>
        <taxon>Bacteria</taxon>
        <taxon>Bacillati</taxon>
        <taxon>Actinomycetota</taxon>
        <taxon>Actinomycetes</taxon>
        <taxon>Micrococcales</taxon>
        <taxon>Cellulomonadaceae</taxon>
        <taxon>Cellulomonas</taxon>
    </lineage>
</organism>
<evidence type="ECO:0000313" key="1">
    <source>
        <dbReference type="EMBL" id="SFA81927.1"/>
    </source>
</evidence>
<sequence>MHVLVVPDRVPRAAADAVVTGWRDAAPHDDATVLVVPDGGPGWADAVTGTGTVTGTVTVTGPGVHVELPAADPAEPSGGAADAAVVLDGLSRARAGDDGRARSTEGRARSLTVALGTPGTPDAGAGLLTGLADALLPGGGSARPSAGSPTGAPTWLPALARALADVDLVAVAPAPTPLLGLRGTAAGLAADGVLDPGAAQALEQRLSVQAHAWVAALGDAARPDLLVGPGARTASRFTRAPGAGSHGGAGFALALVGARLLPGPAHGAHLVGLAGAAAAADLVVVVREGLEHVDLDGTVLAQALAAAGAQGVPLVVLAPRVPPLAGGLRGTGVAAAYAPLGGGTPPDGGVAGAGTWAALAARVARTWSPASWAGAYAGGRQHPRTREHP</sequence>
<reference evidence="1 2" key="1">
    <citation type="submission" date="2016-10" db="EMBL/GenBank/DDBJ databases">
        <authorList>
            <person name="de Groot N.N."/>
        </authorList>
    </citation>
    <scope>NUCLEOTIDE SEQUENCE [LARGE SCALE GENOMIC DNA]</scope>
    <source>
        <strain evidence="1 2">CGMCC 4.6945</strain>
    </source>
</reference>
<dbReference type="Pfam" id="PF02595">
    <property type="entry name" value="Gly_kinase"/>
    <property type="match status" value="1"/>
</dbReference>
<keyword evidence="2" id="KW-1185">Reference proteome</keyword>
<accession>A0A1I0W0S0</accession>
<dbReference type="RefSeq" id="WP_090030676.1">
    <property type="nucleotide sequence ID" value="NZ_BONM01000001.1"/>
</dbReference>
<dbReference type="PANTHER" id="PTHR21599">
    <property type="entry name" value="GLYCERATE KINASE"/>
    <property type="match status" value="1"/>
</dbReference>
<name>A0A1I0W0S0_9CELL</name>
<gene>
    <name evidence="1" type="ORF">SAMN05421867_10280</name>
</gene>
<dbReference type="Gene3D" id="3.90.1510.10">
    <property type="entry name" value="Glycerate kinase, domain 2"/>
    <property type="match status" value="1"/>
</dbReference>
<proteinExistence type="predicted"/>
<dbReference type="InterPro" id="IPR036129">
    <property type="entry name" value="Glycerate_kinase_sf"/>
</dbReference>
<dbReference type="PANTHER" id="PTHR21599:SF0">
    <property type="entry name" value="GLYCERATE KINASE"/>
    <property type="match status" value="1"/>
</dbReference>
<dbReference type="GO" id="GO:0008887">
    <property type="term" value="F:glycerate kinase activity"/>
    <property type="evidence" value="ECO:0007669"/>
    <property type="project" value="InterPro"/>
</dbReference>
<dbReference type="AlphaFoldDB" id="A0A1I0W0S0"/>